<evidence type="ECO:0000313" key="1">
    <source>
        <dbReference type="EMBL" id="ARU56512.1"/>
    </source>
</evidence>
<dbReference type="AlphaFoldDB" id="A0A1Y0I7N5"/>
<organism evidence="1 2">
    <name type="scientific">Oleiphilus messinensis</name>
    <dbReference type="NCBI Taxonomy" id="141451"/>
    <lineage>
        <taxon>Bacteria</taxon>
        <taxon>Pseudomonadati</taxon>
        <taxon>Pseudomonadota</taxon>
        <taxon>Gammaproteobacteria</taxon>
        <taxon>Oceanospirillales</taxon>
        <taxon>Oleiphilaceae</taxon>
        <taxon>Oleiphilus</taxon>
    </lineage>
</organism>
<evidence type="ECO:0000313" key="2">
    <source>
        <dbReference type="Proteomes" id="UP000196027"/>
    </source>
</evidence>
<keyword evidence="2" id="KW-1185">Reference proteome</keyword>
<dbReference type="Proteomes" id="UP000196027">
    <property type="component" value="Chromosome"/>
</dbReference>
<dbReference type="EMBL" id="CP021425">
    <property type="protein sequence ID" value="ARU56512.1"/>
    <property type="molecule type" value="Genomic_DNA"/>
</dbReference>
<proteinExistence type="predicted"/>
<name>A0A1Y0I7N5_9GAMM</name>
<protein>
    <submittedName>
        <fullName evidence="1">Uncharacterized protein</fullName>
    </submittedName>
</protein>
<gene>
    <name evidence="1" type="ORF">OLMES_2451</name>
</gene>
<dbReference type="KEGG" id="ome:OLMES_2451"/>
<accession>A0A1Y0I7N5</accession>
<reference evidence="1 2" key="1">
    <citation type="submission" date="2017-05" db="EMBL/GenBank/DDBJ databases">
        <title>Genomic insights into alkan degradation activity of Oleiphilus messinensis.</title>
        <authorList>
            <person name="Kozyavkin S.A."/>
            <person name="Slesarev A.I."/>
            <person name="Golyshin P.N."/>
            <person name="Korzhenkov A."/>
            <person name="Golyshina O.N."/>
            <person name="Toshchakov S.V."/>
        </authorList>
    </citation>
    <scope>NUCLEOTIDE SEQUENCE [LARGE SCALE GENOMIC DNA]</scope>
    <source>
        <strain evidence="1 2">ME102</strain>
    </source>
</reference>
<sequence>MSALGFSPFLFRVLRISANLTEQTKRKAYTFRNFSMCRGVLWKLLDDDATSLTTFLLIFSIMSNSSK</sequence>